<feature type="region of interest" description="Disordered" evidence="1">
    <location>
        <begin position="95"/>
        <end position="151"/>
    </location>
</feature>
<dbReference type="OrthoDB" id="4357141at2759"/>
<accession>A0A1Y1Y4E6</accession>
<gene>
    <name evidence="2" type="ORF">BCR34DRAFT_500368</name>
</gene>
<dbReference type="STRING" id="1231657.A0A1Y1Y4E6"/>
<feature type="compositionally biased region" description="Basic and acidic residues" evidence="1">
    <location>
        <begin position="95"/>
        <end position="104"/>
    </location>
</feature>
<protein>
    <submittedName>
        <fullName evidence="2">Uncharacterized protein</fullName>
    </submittedName>
</protein>
<dbReference type="EMBL" id="MCFA01000366">
    <property type="protein sequence ID" value="ORX92858.1"/>
    <property type="molecule type" value="Genomic_DNA"/>
</dbReference>
<comment type="caution">
    <text evidence="2">The sequence shown here is derived from an EMBL/GenBank/DDBJ whole genome shotgun (WGS) entry which is preliminary data.</text>
</comment>
<keyword evidence="3" id="KW-1185">Reference proteome</keyword>
<evidence type="ECO:0000313" key="3">
    <source>
        <dbReference type="Proteomes" id="UP000193144"/>
    </source>
</evidence>
<dbReference type="AlphaFoldDB" id="A0A1Y1Y4E6"/>
<organism evidence="2 3">
    <name type="scientific">Clohesyomyces aquaticus</name>
    <dbReference type="NCBI Taxonomy" id="1231657"/>
    <lineage>
        <taxon>Eukaryota</taxon>
        <taxon>Fungi</taxon>
        <taxon>Dikarya</taxon>
        <taxon>Ascomycota</taxon>
        <taxon>Pezizomycotina</taxon>
        <taxon>Dothideomycetes</taxon>
        <taxon>Pleosporomycetidae</taxon>
        <taxon>Pleosporales</taxon>
        <taxon>Lindgomycetaceae</taxon>
        <taxon>Clohesyomyces</taxon>
    </lineage>
</organism>
<evidence type="ECO:0000313" key="2">
    <source>
        <dbReference type="EMBL" id="ORX92858.1"/>
    </source>
</evidence>
<feature type="non-terminal residue" evidence="2">
    <location>
        <position position="1"/>
    </location>
</feature>
<sequence>TLATPVSSDALTSLLNLIKQAPYDKTSKMHHQRLVQKLANAAQTSFAQQALDQDHIQFLSKMNNEAKTRRKTRSDILGKARVMTYEDIEAARAKRAEQDAAKEARGKRKRGRLKKVAEEEAEASEVQTSGTHVAEEESAPQPYRAPVARMY</sequence>
<feature type="compositionally biased region" description="Basic residues" evidence="1">
    <location>
        <begin position="105"/>
        <end position="114"/>
    </location>
</feature>
<dbReference type="Proteomes" id="UP000193144">
    <property type="component" value="Unassembled WGS sequence"/>
</dbReference>
<evidence type="ECO:0000256" key="1">
    <source>
        <dbReference type="SAM" id="MobiDB-lite"/>
    </source>
</evidence>
<reference evidence="2 3" key="1">
    <citation type="submission" date="2016-07" db="EMBL/GenBank/DDBJ databases">
        <title>Pervasive Adenine N6-methylation of Active Genes in Fungi.</title>
        <authorList>
            <consortium name="DOE Joint Genome Institute"/>
            <person name="Mondo S.J."/>
            <person name="Dannebaum R.O."/>
            <person name="Kuo R.C."/>
            <person name="Labutti K."/>
            <person name="Haridas S."/>
            <person name="Kuo A."/>
            <person name="Salamov A."/>
            <person name="Ahrendt S.R."/>
            <person name="Lipzen A."/>
            <person name="Sullivan W."/>
            <person name="Andreopoulos W.B."/>
            <person name="Clum A."/>
            <person name="Lindquist E."/>
            <person name="Daum C."/>
            <person name="Ramamoorthy G.K."/>
            <person name="Gryganskyi A."/>
            <person name="Culley D."/>
            <person name="Magnuson J.K."/>
            <person name="James T.Y."/>
            <person name="O'Malley M.A."/>
            <person name="Stajich J.E."/>
            <person name="Spatafora J.W."/>
            <person name="Visel A."/>
            <person name="Grigoriev I.V."/>
        </authorList>
    </citation>
    <scope>NUCLEOTIDE SEQUENCE [LARGE SCALE GENOMIC DNA]</scope>
    <source>
        <strain evidence="2 3">CBS 115471</strain>
    </source>
</reference>
<name>A0A1Y1Y4E6_9PLEO</name>
<proteinExistence type="predicted"/>